<sequence>MTEQEHGEEASVRIGDKDYPKSVVETAQRIAQKTHSSLEEAIRAVIVFEQAERNAKPADPNEPIRVIFRPRRK</sequence>
<dbReference type="AlphaFoldDB" id="A0A317JPH7"/>
<accession>A0A317JPH7</accession>
<gene>
    <name evidence="2" type="ORF">C5B42_01945</name>
</gene>
<evidence type="ECO:0000313" key="3">
    <source>
        <dbReference type="Proteomes" id="UP000246104"/>
    </source>
</evidence>
<evidence type="ECO:0000256" key="1">
    <source>
        <dbReference type="SAM" id="MobiDB-lite"/>
    </source>
</evidence>
<organism evidence="2 3">
    <name type="scientific">Candidatus Cerribacteria bacterium 'Amazon FNV 2010 28 9'</name>
    <dbReference type="NCBI Taxonomy" id="2081795"/>
    <lineage>
        <taxon>Bacteria</taxon>
        <taxon>Candidatus Cerribacteria</taxon>
    </lineage>
</organism>
<protein>
    <submittedName>
        <fullName evidence="2">Uncharacterized protein</fullName>
    </submittedName>
</protein>
<evidence type="ECO:0000313" key="2">
    <source>
        <dbReference type="EMBL" id="PWU23769.1"/>
    </source>
</evidence>
<reference evidence="2 3" key="1">
    <citation type="submission" date="2018-02" db="EMBL/GenBank/DDBJ databases">
        <title>Genomic Reconstructions from Amazon Rainforest and Pasture Soil Reveal Novel Insights into the Physiology of Candidate Phyla in Tropical Sites.</title>
        <authorList>
            <person name="Kroeger M.E."/>
            <person name="Delmont T."/>
            <person name="Eren A.M."/>
            <person name="Guo J."/>
            <person name="Meyer K.M."/>
            <person name="Khan K."/>
            <person name="Rodrigues J.L.M."/>
            <person name="Bohannan B.J.M."/>
            <person name="Tringe S."/>
            <person name="Borges C.D."/>
            <person name="Tiedje J."/>
            <person name="Tsai S.M."/>
            <person name="Nusslein K."/>
        </authorList>
    </citation>
    <scope>NUCLEOTIDE SEQUENCE [LARGE SCALE GENOMIC DNA]</scope>
    <source>
        <strain evidence="2">Amazon FNV 2010 28 9</strain>
    </source>
</reference>
<proteinExistence type="predicted"/>
<feature type="region of interest" description="Disordered" evidence="1">
    <location>
        <begin position="54"/>
        <end position="73"/>
    </location>
</feature>
<name>A0A317JPH7_9BACT</name>
<comment type="caution">
    <text evidence="2">The sequence shown here is derived from an EMBL/GenBank/DDBJ whole genome shotgun (WGS) entry which is preliminary data.</text>
</comment>
<dbReference type="Proteomes" id="UP000246104">
    <property type="component" value="Unassembled WGS sequence"/>
</dbReference>
<dbReference type="EMBL" id="PSRQ01000023">
    <property type="protein sequence ID" value="PWU23769.1"/>
    <property type="molecule type" value="Genomic_DNA"/>
</dbReference>